<dbReference type="PANTHER" id="PTHR27005:SF468">
    <property type="entry name" value="OS01G0310500 PROTEIN"/>
    <property type="match status" value="1"/>
</dbReference>
<dbReference type="InterPro" id="IPR011009">
    <property type="entry name" value="Kinase-like_dom_sf"/>
</dbReference>
<dbReference type="InterPro" id="IPR001245">
    <property type="entry name" value="Ser-Thr/Tyr_kinase_cat_dom"/>
</dbReference>
<gene>
    <name evidence="4" type="primary">WAKL16_1</name>
    <name evidence="4" type="ORF">CFP56_040809</name>
</gene>
<comment type="caution">
    <text evidence="4">The sequence shown here is derived from an EMBL/GenBank/DDBJ whole genome shotgun (WGS) entry which is preliminary data.</text>
</comment>
<dbReference type="GO" id="GO:0004674">
    <property type="term" value="F:protein serine/threonine kinase activity"/>
    <property type="evidence" value="ECO:0007669"/>
    <property type="project" value="TreeGrafter"/>
</dbReference>
<reference evidence="4 5" key="1">
    <citation type="journal article" date="2018" name="Sci. Data">
        <title>The draft genome sequence of cork oak.</title>
        <authorList>
            <person name="Ramos A.M."/>
            <person name="Usie A."/>
            <person name="Barbosa P."/>
            <person name="Barros P.M."/>
            <person name="Capote T."/>
            <person name="Chaves I."/>
            <person name="Simoes F."/>
            <person name="Abreu I."/>
            <person name="Carrasquinho I."/>
            <person name="Faro C."/>
            <person name="Guimaraes J.B."/>
            <person name="Mendonca D."/>
            <person name="Nobrega F."/>
            <person name="Rodrigues L."/>
            <person name="Saibo N.J.M."/>
            <person name="Varela M.C."/>
            <person name="Egas C."/>
            <person name="Matos J."/>
            <person name="Miguel C.M."/>
            <person name="Oliveira M.M."/>
            <person name="Ricardo C.P."/>
            <person name="Goncalves S."/>
        </authorList>
    </citation>
    <scope>NUCLEOTIDE SEQUENCE [LARGE SCALE GENOMIC DNA]</scope>
    <source>
        <strain evidence="5">cv. HL8</strain>
    </source>
</reference>
<dbReference type="Gene3D" id="3.30.200.20">
    <property type="entry name" value="Phosphorylase Kinase, domain 1"/>
    <property type="match status" value="1"/>
</dbReference>
<evidence type="ECO:0000313" key="4">
    <source>
        <dbReference type="EMBL" id="KAK7851889.1"/>
    </source>
</evidence>
<sequence length="328" mass="37696">MHAIAMPGHLFHRVCEAKEEHFIRSGAFLLEKQISCNQGRDVETIRLYKGKLDDRQVAIKVKGPLSPWSFEKTINFFLDQVAIKQLFSHKNVLRLYGCWLEAEIPMLVFELISNSTLFDNLHGKGKWVPCMISWLDRVRIAMETSYAICYMHCGRSRPIVYFLDESFTAKLSNFGFAVSIAPTEFQGNSVEGTFGYVDPEYQETLRVTKKCDVYNFGVVLVEVFTGQNPSKMLTRHMNLVDDFVSLMEENCVLQIIDDVVLTQGSNEDIQAFSELALRCVKNKGNERLTMKEVTLELMRIQNLVRPKQNNRTVTIVSAQTCFDRMLDY</sequence>
<dbReference type="PROSITE" id="PS50011">
    <property type="entry name" value="PROTEIN_KINASE_DOM"/>
    <property type="match status" value="1"/>
</dbReference>
<dbReference type="SUPFAM" id="SSF56112">
    <property type="entry name" value="Protein kinase-like (PK-like)"/>
    <property type="match status" value="1"/>
</dbReference>
<evidence type="ECO:0000313" key="5">
    <source>
        <dbReference type="Proteomes" id="UP000237347"/>
    </source>
</evidence>
<evidence type="ECO:0000256" key="1">
    <source>
        <dbReference type="ARBA" id="ARBA00022741"/>
    </source>
</evidence>
<dbReference type="GO" id="GO:0005886">
    <property type="term" value="C:plasma membrane"/>
    <property type="evidence" value="ECO:0007669"/>
    <property type="project" value="TreeGrafter"/>
</dbReference>
<feature type="domain" description="Protein kinase" evidence="3">
    <location>
        <begin position="28"/>
        <end position="304"/>
    </location>
</feature>
<dbReference type="EMBL" id="PKMF04000082">
    <property type="protein sequence ID" value="KAK7851889.1"/>
    <property type="molecule type" value="Genomic_DNA"/>
</dbReference>
<dbReference type="InterPro" id="IPR045274">
    <property type="entry name" value="WAK-like"/>
</dbReference>
<keyword evidence="1" id="KW-0547">Nucleotide-binding</keyword>
<dbReference type="InterPro" id="IPR000719">
    <property type="entry name" value="Prot_kinase_dom"/>
</dbReference>
<keyword evidence="2" id="KW-0067">ATP-binding</keyword>
<dbReference type="Gene3D" id="1.10.510.10">
    <property type="entry name" value="Transferase(Phosphotransferase) domain 1"/>
    <property type="match status" value="1"/>
</dbReference>
<proteinExistence type="predicted"/>
<dbReference type="PANTHER" id="PTHR27005">
    <property type="entry name" value="WALL-ASSOCIATED RECEPTOR KINASE-LIKE 21"/>
    <property type="match status" value="1"/>
</dbReference>
<protein>
    <submittedName>
        <fullName evidence="4">Wall-associated receptor kinase-like 16</fullName>
    </submittedName>
</protein>
<accession>A0AAW0LK82</accession>
<dbReference type="GO" id="GO:0005524">
    <property type="term" value="F:ATP binding"/>
    <property type="evidence" value="ECO:0007669"/>
    <property type="project" value="UniProtKB-KW"/>
</dbReference>
<evidence type="ECO:0000256" key="2">
    <source>
        <dbReference type="ARBA" id="ARBA00022840"/>
    </source>
</evidence>
<dbReference type="AlphaFoldDB" id="A0AAW0LK82"/>
<dbReference type="Pfam" id="PF07714">
    <property type="entry name" value="PK_Tyr_Ser-Thr"/>
    <property type="match status" value="1"/>
</dbReference>
<dbReference type="Proteomes" id="UP000237347">
    <property type="component" value="Unassembled WGS sequence"/>
</dbReference>
<name>A0AAW0LK82_QUESU</name>
<dbReference type="GO" id="GO:0007166">
    <property type="term" value="P:cell surface receptor signaling pathway"/>
    <property type="evidence" value="ECO:0007669"/>
    <property type="project" value="InterPro"/>
</dbReference>
<organism evidence="4 5">
    <name type="scientific">Quercus suber</name>
    <name type="common">Cork oak</name>
    <dbReference type="NCBI Taxonomy" id="58331"/>
    <lineage>
        <taxon>Eukaryota</taxon>
        <taxon>Viridiplantae</taxon>
        <taxon>Streptophyta</taxon>
        <taxon>Embryophyta</taxon>
        <taxon>Tracheophyta</taxon>
        <taxon>Spermatophyta</taxon>
        <taxon>Magnoliopsida</taxon>
        <taxon>eudicotyledons</taxon>
        <taxon>Gunneridae</taxon>
        <taxon>Pentapetalae</taxon>
        <taxon>rosids</taxon>
        <taxon>fabids</taxon>
        <taxon>Fagales</taxon>
        <taxon>Fagaceae</taxon>
        <taxon>Quercus</taxon>
    </lineage>
</organism>
<keyword evidence="5" id="KW-1185">Reference proteome</keyword>
<evidence type="ECO:0000259" key="3">
    <source>
        <dbReference type="PROSITE" id="PS50011"/>
    </source>
</evidence>